<keyword evidence="12" id="KW-1185">Reference proteome</keyword>
<feature type="chain" id="PRO_5003321394" description="ABC transporter domain-containing protein" evidence="9">
    <location>
        <begin position="26"/>
        <end position="1017"/>
    </location>
</feature>
<dbReference type="VEuPathDB" id="FungiDB:MELLADRAFT_74086"/>
<feature type="transmembrane region" description="Helical" evidence="8">
    <location>
        <begin position="760"/>
        <end position="782"/>
    </location>
</feature>
<dbReference type="InterPro" id="IPR017871">
    <property type="entry name" value="ABC_transporter-like_CS"/>
</dbReference>
<dbReference type="GO" id="GO:0016020">
    <property type="term" value="C:membrane"/>
    <property type="evidence" value="ECO:0007669"/>
    <property type="project" value="UniProtKB-SubCell"/>
</dbReference>
<dbReference type="GO" id="GO:0005524">
    <property type="term" value="F:ATP binding"/>
    <property type="evidence" value="ECO:0007669"/>
    <property type="project" value="UniProtKB-KW"/>
</dbReference>
<evidence type="ECO:0000256" key="4">
    <source>
        <dbReference type="ARBA" id="ARBA00022741"/>
    </source>
</evidence>
<evidence type="ECO:0000313" key="11">
    <source>
        <dbReference type="EMBL" id="EGG11574.1"/>
    </source>
</evidence>
<feature type="transmembrane region" description="Helical" evidence="8">
    <location>
        <begin position="320"/>
        <end position="343"/>
    </location>
</feature>
<feature type="signal peptide" evidence="9">
    <location>
        <begin position="1"/>
        <end position="25"/>
    </location>
</feature>
<gene>
    <name evidence="11" type="ORF">MELLADRAFT_74086</name>
</gene>
<dbReference type="PROSITE" id="PS50893">
    <property type="entry name" value="ABC_TRANSPORTER_2"/>
    <property type="match status" value="1"/>
</dbReference>
<evidence type="ECO:0000256" key="2">
    <source>
        <dbReference type="ARBA" id="ARBA00022448"/>
    </source>
</evidence>
<dbReference type="OrthoDB" id="66620at2759"/>
<feature type="transmembrane region" description="Helical" evidence="8">
    <location>
        <begin position="903"/>
        <end position="923"/>
    </location>
</feature>
<keyword evidence="3 8" id="KW-0812">Transmembrane</keyword>
<keyword evidence="9" id="KW-0732">Signal</keyword>
<dbReference type="SMART" id="SM00382">
    <property type="entry name" value="AAA"/>
    <property type="match status" value="1"/>
</dbReference>
<dbReference type="GO" id="GO:0140359">
    <property type="term" value="F:ABC-type transporter activity"/>
    <property type="evidence" value="ECO:0007669"/>
    <property type="project" value="InterPro"/>
</dbReference>
<dbReference type="GO" id="GO:0016887">
    <property type="term" value="F:ATP hydrolysis activity"/>
    <property type="evidence" value="ECO:0007669"/>
    <property type="project" value="InterPro"/>
</dbReference>
<evidence type="ECO:0000256" key="6">
    <source>
        <dbReference type="ARBA" id="ARBA00022989"/>
    </source>
</evidence>
<keyword evidence="5" id="KW-0067">ATP-binding</keyword>
<dbReference type="InParanoid" id="F4R755"/>
<dbReference type="HOGENOM" id="CLU_000604_57_1_1"/>
<protein>
    <recommendedName>
        <fullName evidence="10">ABC transporter domain-containing protein</fullName>
    </recommendedName>
</protein>
<dbReference type="PANTHER" id="PTHR48041">
    <property type="entry name" value="ABC TRANSPORTER G FAMILY MEMBER 28"/>
    <property type="match status" value="1"/>
</dbReference>
<dbReference type="SUPFAM" id="SSF52540">
    <property type="entry name" value="P-loop containing nucleoside triphosphate hydrolases"/>
    <property type="match status" value="1"/>
</dbReference>
<dbReference type="InterPro" id="IPR043926">
    <property type="entry name" value="ABCG_dom"/>
</dbReference>
<dbReference type="InterPro" id="IPR027417">
    <property type="entry name" value="P-loop_NTPase"/>
</dbReference>
<dbReference type="EMBL" id="GL883092">
    <property type="protein sequence ID" value="EGG11574.1"/>
    <property type="molecule type" value="Genomic_DNA"/>
</dbReference>
<dbReference type="PANTHER" id="PTHR48041:SF139">
    <property type="entry name" value="PROTEIN SCARLET"/>
    <property type="match status" value="1"/>
</dbReference>
<dbReference type="STRING" id="747676.F4R755"/>
<dbReference type="InterPro" id="IPR003593">
    <property type="entry name" value="AAA+_ATPase"/>
</dbReference>
<dbReference type="InterPro" id="IPR050352">
    <property type="entry name" value="ABCG_transporters"/>
</dbReference>
<evidence type="ECO:0000256" key="9">
    <source>
        <dbReference type="SAM" id="SignalP"/>
    </source>
</evidence>
<dbReference type="PROSITE" id="PS00211">
    <property type="entry name" value="ABC_TRANSPORTER_1"/>
    <property type="match status" value="1"/>
</dbReference>
<dbReference type="Proteomes" id="UP000001072">
    <property type="component" value="Unassembled WGS sequence"/>
</dbReference>
<keyword evidence="7 8" id="KW-0472">Membrane</keyword>
<comment type="subcellular location">
    <subcellularLocation>
        <location evidence="1">Membrane</location>
        <topology evidence="1">Multi-pass membrane protein</topology>
    </subcellularLocation>
</comment>
<dbReference type="Pfam" id="PF19055">
    <property type="entry name" value="ABC2_membrane_7"/>
    <property type="match status" value="1"/>
</dbReference>
<dbReference type="eggNOG" id="KOG0061">
    <property type="taxonomic scope" value="Eukaryota"/>
</dbReference>
<evidence type="ECO:0000256" key="5">
    <source>
        <dbReference type="ARBA" id="ARBA00022840"/>
    </source>
</evidence>
<reference evidence="12" key="1">
    <citation type="journal article" date="2011" name="Proc. Natl. Acad. Sci. U.S.A.">
        <title>Obligate biotrophy features unraveled by the genomic analysis of rust fungi.</title>
        <authorList>
            <person name="Duplessis S."/>
            <person name="Cuomo C.A."/>
            <person name="Lin Y.-C."/>
            <person name="Aerts A."/>
            <person name="Tisserant E."/>
            <person name="Veneault-Fourrey C."/>
            <person name="Joly D.L."/>
            <person name="Hacquard S."/>
            <person name="Amselem J."/>
            <person name="Cantarel B.L."/>
            <person name="Chiu R."/>
            <person name="Coutinho P.M."/>
            <person name="Feau N."/>
            <person name="Field M."/>
            <person name="Frey P."/>
            <person name="Gelhaye E."/>
            <person name="Goldberg J."/>
            <person name="Grabherr M.G."/>
            <person name="Kodira C.D."/>
            <person name="Kohler A."/>
            <person name="Kuees U."/>
            <person name="Lindquist E.A."/>
            <person name="Lucas S.M."/>
            <person name="Mago R."/>
            <person name="Mauceli E."/>
            <person name="Morin E."/>
            <person name="Murat C."/>
            <person name="Pangilinan J.L."/>
            <person name="Park R."/>
            <person name="Pearson M."/>
            <person name="Quesneville H."/>
            <person name="Rouhier N."/>
            <person name="Sakthikumar S."/>
            <person name="Salamov A.A."/>
            <person name="Schmutz J."/>
            <person name="Selles B."/>
            <person name="Shapiro H."/>
            <person name="Tanguay P."/>
            <person name="Tuskan G.A."/>
            <person name="Henrissat B."/>
            <person name="Van de Peer Y."/>
            <person name="Rouze P."/>
            <person name="Ellis J.G."/>
            <person name="Dodds P.N."/>
            <person name="Schein J.E."/>
            <person name="Zhong S."/>
            <person name="Hamelin R.C."/>
            <person name="Grigoriev I.V."/>
            <person name="Szabo L.J."/>
            <person name="Martin F."/>
        </authorList>
    </citation>
    <scope>NUCLEOTIDE SEQUENCE [LARGE SCALE GENOMIC DNA]</scope>
    <source>
        <strain evidence="12">98AG31 / pathotype 3-4-7</strain>
    </source>
</reference>
<sequence length="1017" mass="109839">MSILSNRRSLSFPFLFCLFIVRTYCQSCQDLNQTGSNCVCLPGFTNSPECNTLACGNPFVDASKRPALIPSSAGSGGSKGCGNQCTTGFTGTSCNICTSSDACQAGISSLSSGSQKASPLTSATQDMICSNEPSAFGVNFGQCDIENPTLNSLFPGKIWATAQRNPDPSAAPLPTSLLSALTPNSLIAQLWYAPNTSTIAVEQFFCIATNCTQEIKQEVDINACPAMKCRCIPGTAMCGGGPLDITHTINDLTGELTLECPISNTSSSCSLKTETIKALLGPNGFTLTNCHFGECIQQSVVDMKRKLLYHLEDNSLSTGLIVGIVIILAVIAALLALVLFGFWQQRQARHPQHPSSPLASGGAARLVWQDLRYVLEPKGSSSALYHRLRSTVGPKSRSKSHHLRMPSIASTANHPVLDEKGGAVRSPSFSIDTQIPVPSLSTHQDCNRHQHKVILRGLSGAVEPGTMMAILGPSGAGKSTFLDILAGQRKAGRVTGSHSISLPGSDAASDDGFSIGFVDQSDILPATATVREALLFAAKLKLPEDISDEKRDLRVAEVIDSLGLAHVAHSRVGDDEVRGLSGGERRRLSIGLEMISCPSILFLDEPTSGLDSVSALRVVNVLKALSINAPEGCGTTIVCSIHQPSSQIYHSFDYICLLALGGRQIYCGKTLGAVDFIASHGLECPQGYNMADYLLEVASDPPAMLLDQANATNKALESYPASIQSTPVNYLEKTRPRTTTMTQFQCLSKREWTNLKRDPGLFWMHAIIALVTGIFVGAMYFQVKLSIAGFQNRIGSLFFLASVIAFSALSALNNFLTVRLLFMRERAGRFYSPAAWLLSRLFFDIIPLRVIPALMMGIIMYYMVGLDSSSEHVLKFLLVVLQLSIVQTLFNLFLAAVFKQQGLAILLASLTNLLQMAFAGFFVNLSSLIPLLRWIQYLAPFKFALEAMTVNEVGTGLMIKDTISGVNIQTSASMIMNLLFGFKPDAYYRDVIALFGFMAALVLFLVIAVYYKLRQTR</sequence>
<dbReference type="Pfam" id="PF01061">
    <property type="entry name" value="ABC2_membrane"/>
    <property type="match status" value="1"/>
</dbReference>
<dbReference type="RefSeq" id="XP_007405209.1">
    <property type="nucleotide sequence ID" value="XM_007405147.1"/>
</dbReference>
<dbReference type="AlphaFoldDB" id="F4R755"/>
<dbReference type="Gene3D" id="3.40.50.300">
    <property type="entry name" value="P-loop containing nucleotide triphosphate hydrolases"/>
    <property type="match status" value="1"/>
</dbReference>
<evidence type="ECO:0000256" key="7">
    <source>
        <dbReference type="ARBA" id="ARBA00023136"/>
    </source>
</evidence>
<dbReference type="InterPro" id="IPR013525">
    <property type="entry name" value="ABC2_TM"/>
</dbReference>
<dbReference type="KEGG" id="mlr:MELLADRAFT_74086"/>
<evidence type="ECO:0000256" key="8">
    <source>
        <dbReference type="SAM" id="Phobius"/>
    </source>
</evidence>
<name>F4R755_MELLP</name>
<feature type="domain" description="ABC transporter" evidence="10">
    <location>
        <begin position="435"/>
        <end position="686"/>
    </location>
</feature>
<evidence type="ECO:0000256" key="3">
    <source>
        <dbReference type="ARBA" id="ARBA00022692"/>
    </source>
</evidence>
<feature type="transmembrane region" description="Helical" evidence="8">
    <location>
        <begin position="794"/>
        <end position="821"/>
    </location>
</feature>
<evidence type="ECO:0000313" key="12">
    <source>
        <dbReference type="Proteomes" id="UP000001072"/>
    </source>
</evidence>
<feature type="transmembrane region" description="Helical" evidence="8">
    <location>
        <begin position="876"/>
        <end position="896"/>
    </location>
</feature>
<keyword evidence="4" id="KW-0547">Nucleotide-binding</keyword>
<feature type="transmembrane region" description="Helical" evidence="8">
    <location>
        <begin position="991"/>
        <end position="1011"/>
    </location>
</feature>
<evidence type="ECO:0000259" key="10">
    <source>
        <dbReference type="PROSITE" id="PS50893"/>
    </source>
</evidence>
<dbReference type="InterPro" id="IPR003439">
    <property type="entry name" value="ABC_transporter-like_ATP-bd"/>
</dbReference>
<organism evidence="12">
    <name type="scientific">Melampsora larici-populina (strain 98AG31 / pathotype 3-4-7)</name>
    <name type="common">Poplar leaf rust fungus</name>
    <dbReference type="NCBI Taxonomy" id="747676"/>
    <lineage>
        <taxon>Eukaryota</taxon>
        <taxon>Fungi</taxon>
        <taxon>Dikarya</taxon>
        <taxon>Basidiomycota</taxon>
        <taxon>Pucciniomycotina</taxon>
        <taxon>Pucciniomycetes</taxon>
        <taxon>Pucciniales</taxon>
        <taxon>Melampsoraceae</taxon>
        <taxon>Melampsora</taxon>
    </lineage>
</organism>
<dbReference type="Pfam" id="PF00005">
    <property type="entry name" value="ABC_tran"/>
    <property type="match status" value="1"/>
</dbReference>
<proteinExistence type="predicted"/>
<dbReference type="GeneID" id="18932525"/>
<keyword evidence="2" id="KW-0813">Transport</keyword>
<evidence type="ECO:0000256" key="1">
    <source>
        <dbReference type="ARBA" id="ARBA00004141"/>
    </source>
</evidence>
<accession>F4R755</accession>
<feature type="transmembrane region" description="Helical" evidence="8">
    <location>
        <begin position="841"/>
        <end position="864"/>
    </location>
</feature>
<keyword evidence="6 8" id="KW-1133">Transmembrane helix</keyword>